<feature type="compositionally biased region" description="Basic and acidic residues" evidence="1">
    <location>
        <begin position="90"/>
        <end position="99"/>
    </location>
</feature>
<feature type="compositionally biased region" description="Polar residues" evidence="1">
    <location>
        <begin position="79"/>
        <end position="89"/>
    </location>
</feature>
<sequence>MSRFSPTEHQNHNHAEGDGAHHNREASLDISTREVRDDSLKLSCPTKALRSQTARSHRAHCDDEVNHSQLEPNHGLCQSDLSYHGTRSSTESRRNDHSKNWSLSLMPRTRENHGDGLTCDSRRVANTRDQMITDCHDQNLKARASTDNSMKRQREHSQSSETGTSTKERDPTSSCKWHLDGFDVSTSSRGKTYGNPKHNNFEETESVVRRKNSEKSSNMSADRKLCPATEDAKVGRLPIQGNELKSHREDSVCSELISIKSTSMQESHDMNVLVKDISETGAGVSRLKHGHETANVCHPDKNSPMSDSCPSDCSVSEVHLISQADAYAVTPHARKYNDMVAVNSKRAPEILVNSNTKSYSSYARMNQAEHNLYSDTKHRSELNAPKEKIENIAEKAANPSEGAPPKYESRLTDHSQCSDATLPTVAANVPRKMQQLHEGGGGEPPIAKLGNHSLPSREAENEEHLTAASADVLKVKYAVSQDSRQQYGHAVENKWILDYEWLSGECIPETKALEATSQKEPNLCTDSQSYVGGDGTSVIARKGTQPTKSPRKGHNSEAKDSVKLGKAVDITADRKSNSQESVQFDESDTETLDSKSRRLLNQLQMVQICKRKANVLLKHVQSIIDGSHPPRGKTKLNKSQGPQESSKKPDQPAEELPTNSFKFEQKPRLKSESPDRLCRKQNGKPPVARPGVDSLVAVTGEPLPVQTHVAGIQSSNPNAGFKIQETSVHAWTDHTKEIKDKKTARMIGRSESSPDYQGEEMYEYYKSQSPDTFICETTKHPTVSHAHIIQHRQLPVKGEKYLGASNESELKSAQHCYGDKSTEQKNRQAREANSRRESPDRTHPSSKYGQWMSATAMQGSVSPTIYYENVSNTSESVDSFSVYDEVGSTRYQNSKNFFAKDDKCYLLMRKRGPHTSKRSRSATAHTSRRHSGPHYHPKMSTKDKRHEISRSTMRQSLKEAIKSAKQSISAAAKVAEALSFVVKASTDSSTSLSSEAAGKRPVWKERHYSKSPAPTGDLVDHRKLSETAGYAAAPLPFKGVSVWPDEEEPLYARSFQENIEQVTYRREQKRLPSSLPQRLKAVNHEAKSSAATFSRNGPSLLHHKHFSCGQNLRDTETNPSGTPQAVSHGQAMRADSSPYTWDGAGDVTKYFTFEGARVTDGPILQPVAEDSPALSPTTTVQITISKSPDPSPKPNTNYPFDQPMRRKENPKQDTHHLFGYKSLGRQKPLSEYEQSSELTLSKENWTASRSCSSSTRKTNSYFNEVTPVEDRLLRDYALSTRQAFRRHTMNAFVDGSANNVMGDTAKHNANVNRSPEGKSSMQDSTQNAEQIKMGEKRKALSITNPRLALNGNRRAAEQHHLSSFNQECDDSEVVPWHQQNCPMKSLHCMSKRPKHSKANLCLSRSYKLSNRVTCRGKVSSRNTSLNNEFNENTGKTGEYKYLNDAKGKSPGIGIPVCYSDPSSPCVFNREFQGLSTSNSCELRTIHETCSHISQRKSRRCSSLNRQYSMREISPSRAFSPSHYRPELPATAGSRNSFLEYESEHSQTTVFMDMEPTFLVHSTKIKAMQIPKTRVFPFPGTNSNSIEFSAICDKVLPAGDGKQAPHSWDKLP</sequence>
<feature type="compositionally biased region" description="Polar residues" evidence="1">
    <location>
        <begin position="1116"/>
        <end position="1127"/>
    </location>
</feature>
<feature type="compositionally biased region" description="Basic and acidic residues" evidence="1">
    <location>
        <begin position="1203"/>
        <end position="1213"/>
    </location>
</feature>
<gene>
    <name evidence="2" type="ORF">CUNI_LOCUS4036</name>
</gene>
<dbReference type="Proteomes" id="UP000678393">
    <property type="component" value="Unassembled WGS sequence"/>
</dbReference>
<name>A0A8S3YPV5_9EUPU</name>
<organism evidence="2 3">
    <name type="scientific">Candidula unifasciata</name>
    <dbReference type="NCBI Taxonomy" id="100452"/>
    <lineage>
        <taxon>Eukaryota</taxon>
        <taxon>Metazoa</taxon>
        <taxon>Spiralia</taxon>
        <taxon>Lophotrochozoa</taxon>
        <taxon>Mollusca</taxon>
        <taxon>Gastropoda</taxon>
        <taxon>Heterobranchia</taxon>
        <taxon>Euthyneura</taxon>
        <taxon>Panpulmonata</taxon>
        <taxon>Eupulmonata</taxon>
        <taxon>Stylommatophora</taxon>
        <taxon>Helicina</taxon>
        <taxon>Helicoidea</taxon>
        <taxon>Geomitridae</taxon>
        <taxon>Candidula</taxon>
    </lineage>
</organism>
<feature type="region of interest" description="Disordered" evidence="1">
    <location>
        <begin position="1"/>
        <end position="39"/>
    </location>
</feature>
<feature type="compositionally biased region" description="Basic and acidic residues" evidence="1">
    <location>
        <begin position="9"/>
        <end position="39"/>
    </location>
</feature>
<feature type="compositionally biased region" description="Basic and acidic residues" evidence="1">
    <location>
        <begin position="663"/>
        <end position="678"/>
    </location>
</feature>
<feature type="compositionally biased region" description="Basic and acidic residues" evidence="1">
    <location>
        <begin position="812"/>
        <end position="843"/>
    </location>
</feature>
<evidence type="ECO:0000256" key="1">
    <source>
        <dbReference type="SAM" id="MobiDB-lite"/>
    </source>
</evidence>
<accession>A0A8S3YPV5</accession>
<evidence type="ECO:0000313" key="3">
    <source>
        <dbReference type="Proteomes" id="UP000678393"/>
    </source>
</evidence>
<proteinExistence type="predicted"/>
<reference evidence="2" key="1">
    <citation type="submission" date="2021-04" db="EMBL/GenBank/DDBJ databases">
        <authorList>
            <consortium name="Molecular Ecology Group"/>
        </authorList>
    </citation>
    <scope>NUCLEOTIDE SEQUENCE</scope>
</reference>
<dbReference type="EMBL" id="CAJHNH020000558">
    <property type="protein sequence ID" value="CAG5118478.1"/>
    <property type="molecule type" value="Genomic_DNA"/>
</dbReference>
<feature type="compositionally biased region" description="Polar residues" evidence="1">
    <location>
        <begin position="1232"/>
        <end position="1257"/>
    </location>
</feature>
<feature type="compositionally biased region" description="Basic and acidic residues" evidence="1">
    <location>
        <begin position="166"/>
        <end position="181"/>
    </location>
</feature>
<feature type="region of interest" description="Disordered" evidence="1">
    <location>
        <begin position="1116"/>
        <end position="1138"/>
    </location>
</feature>
<feature type="compositionally biased region" description="Polar residues" evidence="1">
    <location>
        <begin position="1174"/>
        <end position="1199"/>
    </location>
</feature>
<feature type="compositionally biased region" description="Basic residues" evidence="1">
    <location>
        <begin position="911"/>
        <end position="939"/>
    </location>
</feature>
<protein>
    <submittedName>
        <fullName evidence="2">Uncharacterized protein</fullName>
    </submittedName>
</protein>
<feature type="compositionally biased region" description="Basic and acidic residues" evidence="1">
    <location>
        <begin position="554"/>
        <end position="563"/>
    </location>
</feature>
<feature type="region of interest" description="Disordered" evidence="1">
    <location>
        <begin position="624"/>
        <end position="691"/>
    </location>
</feature>
<feature type="compositionally biased region" description="Basic and acidic residues" evidence="1">
    <location>
        <begin position="149"/>
        <end position="158"/>
    </location>
</feature>
<feature type="region of interest" description="Disordered" evidence="1">
    <location>
        <begin position="1166"/>
        <end position="1213"/>
    </location>
</feature>
<feature type="region of interest" description="Disordered" evidence="1">
    <location>
        <begin position="204"/>
        <end position="223"/>
    </location>
</feature>
<feature type="region of interest" description="Disordered" evidence="1">
    <location>
        <begin position="513"/>
        <end position="593"/>
    </location>
</feature>
<evidence type="ECO:0000313" key="2">
    <source>
        <dbReference type="EMBL" id="CAG5118478.1"/>
    </source>
</evidence>
<comment type="caution">
    <text evidence="2">The sequence shown here is derived from an EMBL/GenBank/DDBJ whole genome shotgun (WGS) entry which is preliminary data.</text>
</comment>
<feature type="region of interest" description="Disordered" evidence="1">
    <location>
        <begin position="911"/>
        <end position="947"/>
    </location>
</feature>
<feature type="region of interest" description="Disordered" evidence="1">
    <location>
        <begin position="1228"/>
        <end position="1257"/>
    </location>
</feature>
<feature type="compositionally biased region" description="Polar residues" evidence="1">
    <location>
        <begin position="515"/>
        <end position="530"/>
    </location>
</feature>
<feature type="region of interest" description="Disordered" evidence="1">
    <location>
        <begin position="65"/>
        <end position="181"/>
    </location>
</feature>
<keyword evidence="3" id="KW-1185">Reference proteome</keyword>
<feature type="region of interest" description="Disordered" evidence="1">
    <location>
        <begin position="812"/>
        <end position="850"/>
    </location>
</feature>